<comment type="caution">
    <text evidence="2">The sequence shown here is derived from an EMBL/GenBank/DDBJ whole genome shotgun (WGS) entry which is preliminary data.</text>
</comment>
<keyword evidence="3" id="KW-1185">Reference proteome</keyword>
<protein>
    <submittedName>
        <fullName evidence="2">Uncharacterized protein</fullName>
    </submittedName>
</protein>
<gene>
    <name evidence="2" type="ORF">RFI_32097</name>
</gene>
<dbReference type="AlphaFoldDB" id="X6LUJ4"/>
<accession>X6LUJ4</accession>
<reference evidence="2 3" key="1">
    <citation type="journal article" date="2013" name="Curr. Biol.">
        <title>The Genome of the Foraminiferan Reticulomyxa filosa.</title>
        <authorList>
            <person name="Glockner G."/>
            <person name="Hulsmann N."/>
            <person name="Schleicher M."/>
            <person name="Noegel A.A."/>
            <person name="Eichinger L."/>
            <person name="Gallinger C."/>
            <person name="Pawlowski J."/>
            <person name="Sierra R."/>
            <person name="Euteneuer U."/>
            <person name="Pillet L."/>
            <person name="Moustafa A."/>
            <person name="Platzer M."/>
            <person name="Groth M."/>
            <person name="Szafranski K."/>
            <person name="Schliwa M."/>
        </authorList>
    </citation>
    <scope>NUCLEOTIDE SEQUENCE [LARGE SCALE GENOMIC DNA]</scope>
</reference>
<proteinExistence type="predicted"/>
<dbReference type="Proteomes" id="UP000023152">
    <property type="component" value="Unassembled WGS sequence"/>
</dbReference>
<evidence type="ECO:0000256" key="1">
    <source>
        <dbReference type="SAM" id="Phobius"/>
    </source>
</evidence>
<name>X6LUJ4_RETFI</name>
<evidence type="ECO:0000313" key="2">
    <source>
        <dbReference type="EMBL" id="ETO05299.1"/>
    </source>
</evidence>
<evidence type="ECO:0000313" key="3">
    <source>
        <dbReference type="Proteomes" id="UP000023152"/>
    </source>
</evidence>
<keyword evidence="1" id="KW-1133">Transmembrane helix</keyword>
<organism evidence="2 3">
    <name type="scientific">Reticulomyxa filosa</name>
    <dbReference type="NCBI Taxonomy" id="46433"/>
    <lineage>
        <taxon>Eukaryota</taxon>
        <taxon>Sar</taxon>
        <taxon>Rhizaria</taxon>
        <taxon>Retaria</taxon>
        <taxon>Foraminifera</taxon>
        <taxon>Monothalamids</taxon>
        <taxon>Reticulomyxidae</taxon>
        <taxon>Reticulomyxa</taxon>
    </lineage>
</organism>
<keyword evidence="1" id="KW-0812">Transmembrane</keyword>
<feature type="transmembrane region" description="Helical" evidence="1">
    <location>
        <begin position="92"/>
        <end position="112"/>
    </location>
</feature>
<sequence length="190" mass="21908">MCKTKQVVDVLDLRKVALIVNYANTYFGQTNNYFEPQNLEELKAIIPYYHDNKLKIRLVGRIEKGEKKQRHWKTKGYSNFLNLWRKKLNLKFFFSAICNTLINLILLMKRLCVCISKKKKKLSFLDFLAGGMDTSLIVTIDFTGSNGHLCDLKVCTICLLRVRNINKPFAPLAILCLTMIPIKNLLCGIC</sequence>
<dbReference type="EMBL" id="ASPP01028297">
    <property type="protein sequence ID" value="ETO05299.1"/>
    <property type="molecule type" value="Genomic_DNA"/>
</dbReference>
<keyword evidence="1" id="KW-0472">Membrane</keyword>